<dbReference type="Gene3D" id="1.10.510.10">
    <property type="entry name" value="Transferase(Phosphotransferase) domain 1"/>
    <property type="match status" value="1"/>
</dbReference>
<dbReference type="SUPFAM" id="SSF56112">
    <property type="entry name" value="Protein kinase-like (PK-like)"/>
    <property type="match status" value="1"/>
</dbReference>
<dbReference type="GO" id="GO:0005524">
    <property type="term" value="F:ATP binding"/>
    <property type="evidence" value="ECO:0007669"/>
    <property type="project" value="InterPro"/>
</dbReference>
<gene>
    <name evidence="2" type="ORF">JDV02_003809</name>
</gene>
<organism evidence="2 3">
    <name type="scientific">Purpureocillium takamizusanense</name>
    <dbReference type="NCBI Taxonomy" id="2060973"/>
    <lineage>
        <taxon>Eukaryota</taxon>
        <taxon>Fungi</taxon>
        <taxon>Dikarya</taxon>
        <taxon>Ascomycota</taxon>
        <taxon>Pezizomycotina</taxon>
        <taxon>Sordariomycetes</taxon>
        <taxon>Hypocreomycetidae</taxon>
        <taxon>Hypocreales</taxon>
        <taxon>Ophiocordycipitaceae</taxon>
        <taxon>Purpureocillium</taxon>
    </lineage>
</organism>
<proteinExistence type="predicted"/>
<dbReference type="Proteomes" id="UP000829364">
    <property type="component" value="Chromosome 3"/>
</dbReference>
<protein>
    <recommendedName>
        <fullName evidence="1">Protein kinase domain-containing protein</fullName>
    </recommendedName>
</protein>
<evidence type="ECO:0000313" key="3">
    <source>
        <dbReference type="Proteomes" id="UP000829364"/>
    </source>
</evidence>
<keyword evidence="3" id="KW-1185">Reference proteome</keyword>
<dbReference type="InterPro" id="IPR000719">
    <property type="entry name" value="Prot_kinase_dom"/>
</dbReference>
<evidence type="ECO:0000313" key="2">
    <source>
        <dbReference type="EMBL" id="UNI17468.1"/>
    </source>
</evidence>
<dbReference type="GeneID" id="72065765"/>
<dbReference type="RefSeq" id="XP_047840949.1">
    <property type="nucleotide sequence ID" value="XM_047984974.1"/>
</dbReference>
<dbReference type="PROSITE" id="PS50011">
    <property type="entry name" value="PROTEIN_KINASE_DOM"/>
    <property type="match status" value="1"/>
</dbReference>
<dbReference type="EMBL" id="CP086356">
    <property type="protein sequence ID" value="UNI17468.1"/>
    <property type="molecule type" value="Genomic_DNA"/>
</dbReference>
<dbReference type="OrthoDB" id="4062651at2759"/>
<reference evidence="2" key="1">
    <citation type="submission" date="2021-11" db="EMBL/GenBank/DDBJ databases">
        <title>Purpureocillium_takamizusanense_genome.</title>
        <authorList>
            <person name="Nguyen N.-H."/>
        </authorList>
    </citation>
    <scope>NUCLEOTIDE SEQUENCE</scope>
    <source>
        <strain evidence="2">PT3</strain>
    </source>
</reference>
<sequence length="295" mass="32863">MDVSIFPSLSRSDQEHQSIEDRLIDLLSHAASSDDDDEFEDIIDEVLETILSVGPHILSEAAPTPSTDGIDLHSLIFMFPPTHVFRLATVDGNATITRINPVEKYTSSFLDRNEDDCFEEDSHIDDTLPVHSTRRIVVQDLYVQGAGYTAALVQVDSTKWFCKVHIGATRFMESSVGRELASLQTIRSIWPPALSNQIRVPQLMGYVREHNTGRIAGFLGQWVPGEHLRGCDIANLSRERRLKWASQVCEAVGLLHSNALIWGDGKASNVIIDEEDDSWLIDFGGGFTEGWIDAD</sequence>
<dbReference type="GO" id="GO:0004672">
    <property type="term" value="F:protein kinase activity"/>
    <property type="evidence" value="ECO:0007669"/>
    <property type="project" value="InterPro"/>
</dbReference>
<dbReference type="InterPro" id="IPR011009">
    <property type="entry name" value="Kinase-like_dom_sf"/>
</dbReference>
<dbReference type="AlphaFoldDB" id="A0A9Q8QCE6"/>
<feature type="domain" description="Protein kinase" evidence="1">
    <location>
        <begin position="85"/>
        <end position="295"/>
    </location>
</feature>
<name>A0A9Q8QCE6_9HYPO</name>
<dbReference type="KEGG" id="ptkz:JDV02_003809"/>
<evidence type="ECO:0000259" key="1">
    <source>
        <dbReference type="PROSITE" id="PS50011"/>
    </source>
</evidence>
<accession>A0A9Q8QCE6</accession>